<feature type="domain" description="Pyruvate flavodoxin/ferredoxin oxidoreductase pyrimidine binding" evidence="2">
    <location>
        <begin position="15"/>
        <end position="186"/>
    </location>
</feature>
<feature type="domain" description="Pyruvate:ferredoxin oxidoreductase core" evidence="3">
    <location>
        <begin position="249"/>
        <end position="343"/>
    </location>
</feature>
<proteinExistence type="predicted"/>
<dbReference type="EMBL" id="CP011393">
    <property type="protein sequence ID" value="ANE41371.1"/>
    <property type="molecule type" value="Genomic_DNA"/>
</dbReference>
<evidence type="ECO:0000259" key="3">
    <source>
        <dbReference type="Pfam" id="PF17147"/>
    </source>
</evidence>
<dbReference type="PATRIC" id="fig|93466.3.peg.1026"/>
<reference evidence="4 7" key="1">
    <citation type="submission" date="2014-08" db="EMBL/GenBank/DDBJ databases">
        <title>Fervidobacterium pennivorans DYC genome.</title>
        <authorList>
            <person name="Wushke S."/>
        </authorList>
    </citation>
    <scope>NUCLEOTIDE SEQUENCE [LARGE SCALE GENOMIC DNA]</scope>
    <source>
        <strain evidence="4 7">DYC</strain>
    </source>
</reference>
<dbReference type="Proteomes" id="UP000077096">
    <property type="component" value="Chromosome"/>
</dbReference>
<dbReference type="OrthoDB" id="9794954at2"/>
<dbReference type="InterPro" id="IPR029061">
    <property type="entry name" value="THDP-binding"/>
</dbReference>
<dbReference type="InterPro" id="IPR052368">
    <property type="entry name" value="2-oxoacid_oxidoreductase"/>
</dbReference>
<dbReference type="SUPFAM" id="SSF52518">
    <property type="entry name" value="Thiamin diphosphate-binding fold (THDP-binding)"/>
    <property type="match status" value="1"/>
</dbReference>
<evidence type="ECO:0000313" key="7">
    <source>
        <dbReference type="Proteomes" id="UP000077096"/>
    </source>
</evidence>
<dbReference type="InterPro" id="IPR033412">
    <property type="entry name" value="PFOR_II"/>
</dbReference>
<dbReference type="EMBL" id="DTBH01000007">
    <property type="protein sequence ID" value="HGQ76372.1"/>
    <property type="molecule type" value="Genomic_DNA"/>
</dbReference>
<protein>
    <submittedName>
        <fullName evidence="4">2-ketoisovalerate ferredoxin oxidoreductase</fullName>
        <ecNumber evidence="4">1.2.7.7</ecNumber>
    </submittedName>
    <submittedName>
        <fullName evidence="5">3-methyl-2-oxobutanoate dehydrogenase subunit VorB</fullName>
    </submittedName>
</protein>
<dbReference type="Gene3D" id="3.40.50.920">
    <property type="match status" value="1"/>
</dbReference>
<dbReference type="SUPFAM" id="SSF52922">
    <property type="entry name" value="TK C-terminal domain-like"/>
    <property type="match status" value="1"/>
</dbReference>
<evidence type="ECO:0000313" key="6">
    <source>
        <dbReference type="EMBL" id="HGU42535.1"/>
    </source>
</evidence>
<name>A0A172T325_FERPE</name>
<dbReference type="CDD" id="cd07034">
    <property type="entry name" value="TPP_PYR_PFOR_IOR-alpha_like"/>
    <property type="match status" value="1"/>
</dbReference>
<organism evidence="4 7">
    <name type="scientific">Fervidobacterium pennivorans</name>
    <dbReference type="NCBI Taxonomy" id="93466"/>
    <lineage>
        <taxon>Bacteria</taxon>
        <taxon>Thermotogati</taxon>
        <taxon>Thermotogota</taxon>
        <taxon>Thermotogae</taxon>
        <taxon>Thermotogales</taxon>
        <taxon>Fervidobacteriaceae</taxon>
        <taxon>Fervidobacterium</taxon>
    </lineage>
</organism>
<dbReference type="InterPro" id="IPR002880">
    <property type="entry name" value="Pyrv_Fd/Flavodoxin_OxRdtase_N"/>
</dbReference>
<dbReference type="GO" id="GO:0043807">
    <property type="term" value="F:3-methyl-2-oxobutanoate dehydrogenase (ferredoxin) activity"/>
    <property type="evidence" value="ECO:0007669"/>
    <property type="project" value="UniProtKB-EC"/>
</dbReference>
<dbReference type="FunFam" id="3.40.50.920:FF:000013">
    <property type="entry name" value="Ferredoxin oxidoreductase alpha subunit"/>
    <property type="match status" value="1"/>
</dbReference>
<evidence type="ECO:0000313" key="4">
    <source>
        <dbReference type="EMBL" id="ANE41371.1"/>
    </source>
</evidence>
<evidence type="ECO:0000256" key="1">
    <source>
        <dbReference type="ARBA" id="ARBA00023002"/>
    </source>
</evidence>
<gene>
    <name evidence="5" type="primary">vorB</name>
    <name evidence="6" type="ORF">ENT72_06450</name>
    <name evidence="5" type="ORF">ENU12_00255</name>
    <name evidence="4" type="ORF">JM64_04825</name>
</gene>
<dbReference type="NCBIfam" id="NF005507">
    <property type="entry name" value="PRK07119.1"/>
    <property type="match status" value="1"/>
</dbReference>
<evidence type="ECO:0000259" key="2">
    <source>
        <dbReference type="Pfam" id="PF01855"/>
    </source>
</evidence>
<dbReference type="InterPro" id="IPR009014">
    <property type="entry name" value="Transketo_C/PFOR_II"/>
</dbReference>
<dbReference type="Gene3D" id="3.40.50.970">
    <property type="match status" value="1"/>
</dbReference>
<dbReference type="EMBL" id="DSZT01000204">
    <property type="protein sequence ID" value="HGU42535.1"/>
    <property type="molecule type" value="Genomic_DNA"/>
</dbReference>
<dbReference type="PANTHER" id="PTHR43088">
    <property type="entry name" value="SUBUNIT OF PYRUVATE:FLAVODOXIN OXIDOREDUCTASE-RELATED"/>
    <property type="match status" value="1"/>
</dbReference>
<accession>A0A172T325</accession>
<dbReference type="Pfam" id="PF17147">
    <property type="entry name" value="PFOR_II"/>
    <property type="match status" value="1"/>
</dbReference>
<sequence length="353" mass="39075">MSERVLVKGTEAIGEAAIRAGCRLFFGYPITPQNELPEYMSKRMPEVGGTFLQTESEVATINMVYGAACTGTRVMTSTSSPGFSLMQEGISYMACAQLPAVLVNVVRGGPGLGDIQPSQGDYWQATKGGGHGDYKLIVLAPSTVQEAVDLTYLAFDLADEYRNPVLIIADGVIGQMMEPVTFPEFRDLNTLPNHGSWALTGAKGREKHIVVSFDIDPYVLEKMNLELVEKYKKIEAKEKRWEEYKLDDAEVVITAFGTVARIAKSVVEQARKEGIKVGLFRPITLWPFPYERLEEISRGKKLIFDVEMNMGQMLEDVKLAVKDHAPIEYYGRLGGVVPTPDEILQALKSKLGR</sequence>
<dbReference type="PANTHER" id="PTHR43088:SF1">
    <property type="entry name" value="SUBUNIT OF PYRUVATE:FLAVODOXIN OXIDOREDUCTASE"/>
    <property type="match status" value="1"/>
</dbReference>
<keyword evidence="1 4" id="KW-0560">Oxidoreductase</keyword>
<dbReference type="KEGG" id="fng:JM64_04825"/>
<evidence type="ECO:0000313" key="5">
    <source>
        <dbReference type="EMBL" id="HGQ76372.1"/>
    </source>
</evidence>
<dbReference type="EC" id="1.2.7.7" evidence="4"/>
<dbReference type="Pfam" id="PF01855">
    <property type="entry name" value="POR_N"/>
    <property type="match status" value="1"/>
</dbReference>
<dbReference type="AlphaFoldDB" id="A0A172T325"/>
<reference evidence="5" key="2">
    <citation type="journal article" date="2020" name="mSystems">
        <title>Genome- and Community-Level Interaction Insights into Carbon Utilization and Element Cycling Functions of Hydrothermarchaeota in Hydrothermal Sediment.</title>
        <authorList>
            <person name="Zhou Z."/>
            <person name="Liu Y."/>
            <person name="Xu W."/>
            <person name="Pan J."/>
            <person name="Luo Z.H."/>
            <person name="Li M."/>
        </authorList>
    </citation>
    <scope>NUCLEOTIDE SEQUENCE [LARGE SCALE GENOMIC DNA]</scope>
    <source>
        <strain evidence="6">SpSt-604</strain>
        <strain evidence="5">SpSt-640</strain>
    </source>
</reference>